<dbReference type="GO" id="GO:0000978">
    <property type="term" value="F:RNA polymerase II cis-regulatory region sequence-specific DNA binding"/>
    <property type="evidence" value="ECO:0007669"/>
    <property type="project" value="TreeGrafter"/>
</dbReference>
<dbReference type="GO" id="GO:0005634">
    <property type="term" value="C:nucleus"/>
    <property type="evidence" value="ECO:0007669"/>
    <property type="project" value="UniProtKB-SubCell"/>
</dbReference>
<dbReference type="OrthoDB" id="654211at2759"/>
<dbReference type="PANTHER" id="PTHR23226:SF416">
    <property type="entry name" value="FI01424P"/>
    <property type="match status" value="1"/>
</dbReference>
<keyword evidence="7" id="KW-0539">Nucleus</keyword>
<keyword evidence="4" id="KW-0677">Repeat</keyword>
<protein>
    <submittedName>
        <fullName evidence="11">ZNF85 protein</fullName>
    </submittedName>
</protein>
<evidence type="ECO:0000256" key="2">
    <source>
        <dbReference type="ARBA" id="ARBA00006991"/>
    </source>
</evidence>
<dbReference type="GO" id="GO:0008270">
    <property type="term" value="F:zinc ion binding"/>
    <property type="evidence" value="ECO:0007669"/>
    <property type="project" value="UniProtKB-KW"/>
</dbReference>
<dbReference type="SUPFAM" id="SSF57667">
    <property type="entry name" value="beta-beta-alpha zinc fingers"/>
    <property type="match status" value="1"/>
</dbReference>
<evidence type="ECO:0000256" key="7">
    <source>
        <dbReference type="ARBA" id="ARBA00023242"/>
    </source>
</evidence>
<sequence>SSLTVHRRVHTGERPYGCEKCGRSFTQSSSLINHLKSHAGEGPRQCGESFSRGSSQTGR</sequence>
<comment type="caution">
    <text evidence="11">The sequence shown here is derived from an EMBL/GenBank/DDBJ whole genome shotgun (WGS) entry which is preliminary data.</text>
</comment>
<dbReference type="FunFam" id="3.30.160.60:FF:003288">
    <property type="entry name" value="Uncharacterized protein"/>
    <property type="match status" value="1"/>
</dbReference>
<feature type="domain" description="C2H2-type" evidence="10">
    <location>
        <begin position="1"/>
        <end position="15"/>
    </location>
</feature>
<dbReference type="Proteomes" id="UP000529728">
    <property type="component" value="Unassembled WGS sequence"/>
</dbReference>
<dbReference type="PROSITE" id="PS50157">
    <property type="entry name" value="ZINC_FINGER_C2H2_2"/>
    <property type="match status" value="2"/>
</dbReference>
<evidence type="ECO:0000256" key="8">
    <source>
        <dbReference type="PROSITE-ProRule" id="PRU00042"/>
    </source>
</evidence>
<evidence type="ECO:0000256" key="1">
    <source>
        <dbReference type="ARBA" id="ARBA00004123"/>
    </source>
</evidence>
<evidence type="ECO:0000256" key="6">
    <source>
        <dbReference type="ARBA" id="ARBA00022833"/>
    </source>
</evidence>
<evidence type="ECO:0000313" key="11">
    <source>
        <dbReference type="EMBL" id="NWR50751.1"/>
    </source>
</evidence>
<dbReference type="InterPro" id="IPR036236">
    <property type="entry name" value="Znf_C2H2_sf"/>
</dbReference>
<dbReference type="GO" id="GO:0000981">
    <property type="term" value="F:DNA-binding transcription factor activity, RNA polymerase II-specific"/>
    <property type="evidence" value="ECO:0007669"/>
    <property type="project" value="TreeGrafter"/>
</dbReference>
<dbReference type="Gene3D" id="3.30.160.60">
    <property type="entry name" value="Classic Zinc Finger"/>
    <property type="match status" value="2"/>
</dbReference>
<feature type="non-terminal residue" evidence="11">
    <location>
        <position position="1"/>
    </location>
</feature>
<evidence type="ECO:0000259" key="10">
    <source>
        <dbReference type="PROSITE" id="PS50157"/>
    </source>
</evidence>
<dbReference type="InterPro" id="IPR013087">
    <property type="entry name" value="Znf_C2H2_type"/>
</dbReference>
<dbReference type="Pfam" id="PF00096">
    <property type="entry name" value="zf-C2H2"/>
    <property type="match status" value="1"/>
</dbReference>
<evidence type="ECO:0000256" key="4">
    <source>
        <dbReference type="ARBA" id="ARBA00022737"/>
    </source>
</evidence>
<dbReference type="EMBL" id="VWZN01017674">
    <property type="protein sequence ID" value="NWR50751.1"/>
    <property type="molecule type" value="Genomic_DNA"/>
</dbReference>
<comment type="subcellular location">
    <subcellularLocation>
        <location evidence="1">Nucleus</location>
    </subcellularLocation>
</comment>
<keyword evidence="3" id="KW-0479">Metal-binding</keyword>
<evidence type="ECO:0000313" key="12">
    <source>
        <dbReference type="Proteomes" id="UP000529728"/>
    </source>
</evidence>
<proteinExistence type="inferred from homology"/>
<organism evidence="11 12">
    <name type="scientific">Regulus satrapa</name>
    <name type="common">Golden-crowned kinglet</name>
    <dbReference type="NCBI Taxonomy" id="13245"/>
    <lineage>
        <taxon>Eukaryota</taxon>
        <taxon>Metazoa</taxon>
        <taxon>Chordata</taxon>
        <taxon>Craniata</taxon>
        <taxon>Vertebrata</taxon>
        <taxon>Euteleostomi</taxon>
        <taxon>Archelosauria</taxon>
        <taxon>Archosauria</taxon>
        <taxon>Dinosauria</taxon>
        <taxon>Saurischia</taxon>
        <taxon>Theropoda</taxon>
        <taxon>Coelurosauria</taxon>
        <taxon>Aves</taxon>
        <taxon>Neognathae</taxon>
        <taxon>Neoaves</taxon>
        <taxon>Telluraves</taxon>
        <taxon>Australaves</taxon>
        <taxon>Passeriformes</taxon>
        <taxon>Regulidae</taxon>
        <taxon>Regulus</taxon>
    </lineage>
</organism>
<gene>
    <name evidence="11" type="primary">Znf85</name>
    <name evidence="11" type="ORF">REGSAT_R14687</name>
</gene>
<keyword evidence="5 8" id="KW-0863">Zinc-finger</keyword>
<name>A0A7K4XUU9_REGSA</name>
<accession>A0A7K4XUU9</accession>
<evidence type="ECO:0000256" key="9">
    <source>
        <dbReference type="SAM" id="MobiDB-lite"/>
    </source>
</evidence>
<dbReference type="PANTHER" id="PTHR23226">
    <property type="entry name" value="ZINC FINGER AND SCAN DOMAIN-CONTAINING"/>
    <property type="match status" value="1"/>
</dbReference>
<reference evidence="11 12" key="1">
    <citation type="submission" date="2019-09" db="EMBL/GenBank/DDBJ databases">
        <title>Bird 10,000 Genomes (B10K) Project - Family phase.</title>
        <authorList>
            <person name="Zhang G."/>
        </authorList>
    </citation>
    <scope>NUCLEOTIDE SEQUENCE [LARGE SCALE GENOMIC DNA]</scope>
    <source>
        <strain evidence="11">B10K-DU-001-18</strain>
        <tissue evidence="11">Muscle</tissue>
    </source>
</reference>
<feature type="region of interest" description="Disordered" evidence="9">
    <location>
        <begin position="37"/>
        <end position="59"/>
    </location>
</feature>
<dbReference type="AlphaFoldDB" id="A0A7K4XUU9"/>
<keyword evidence="12" id="KW-1185">Reference proteome</keyword>
<comment type="similarity">
    <text evidence="2">Belongs to the krueppel C2H2-type zinc-finger protein family.</text>
</comment>
<keyword evidence="6" id="KW-0862">Zinc</keyword>
<dbReference type="SMART" id="SM00355">
    <property type="entry name" value="ZnF_C2H2"/>
    <property type="match status" value="1"/>
</dbReference>
<evidence type="ECO:0000256" key="3">
    <source>
        <dbReference type="ARBA" id="ARBA00022723"/>
    </source>
</evidence>
<evidence type="ECO:0000256" key="5">
    <source>
        <dbReference type="ARBA" id="ARBA00022771"/>
    </source>
</evidence>
<feature type="non-terminal residue" evidence="11">
    <location>
        <position position="59"/>
    </location>
</feature>
<feature type="domain" description="C2H2-type" evidence="10">
    <location>
        <begin position="16"/>
        <end position="43"/>
    </location>
</feature>
<dbReference type="PROSITE" id="PS00028">
    <property type="entry name" value="ZINC_FINGER_C2H2_1"/>
    <property type="match status" value="1"/>
</dbReference>